<proteinExistence type="predicted"/>
<protein>
    <submittedName>
        <fullName evidence="2">Uncharacterized protein</fullName>
    </submittedName>
</protein>
<dbReference type="AlphaFoldDB" id="A0AAW1N9T4"/>
<accession>A0AAW1N9T4</accession>
<evidence type="ECO:0000256" key="1">
    <source>
        <dbReference type="SAM" id="MobiDB-lite"/>
    </source>
</evidence>
<comment type="caution">
    <text evidence="2">The sequence shown here is derived from an EMBL/GenBank/DDBJ whole genome shotgun (WGS) entry which is preliminary data.</text>
</comment>
<name>A0AAW1N9T4_POPJA</name>
<keyword evidence="3" id="KW-1185">Reference proteome</keyword>
<dbReference type="EMBL" id="JASPKY010000006">
    <property type="protein sequence ID" value="KAK9754585.1"/>
    <property type="molecule type" value="Genomic_DNA"/>
</dbReference>
<gene>
    <name evidence="2" type="ORF">QE152_g1105</name>
</gene>
<reference evidence="2 3" key="1">
    <citation type="journal article" date="2024" name="BMC Genomics">
        <title>De novo assembly and annotation of Popillia japonica's genome with initial clues to its potential as an invasive pest.</title>
        <authorList>
            <person name="Cucini C."/>
            <person name="Boschi S."/>
            <person name="Funari R."/>
            <person name="Cardaioli E."/>
            <person name="Iannotti N."/>
            <person name="Marturano G."/>
            <person name="Paoli F."/>
            <person name="Bruttini M."/>
            <person name="Carapelli A."/>
            <person name="Frati F."/>
            <person name="Nardi F."/>
        </authorList>
    </citation>
    <scope>NUCLEOTIDE SEQUENCE [LARGE SCALE GENOMIC DNA]</scope>
    <source>
        <strain evidence="2">DMR45628</strain>
    </source>
</reference>
<feature type="region of interest" description="Disordered" evidence="1">
    <location>
        <begin position="104"/>
        <end position="135"/>
    </location>
</feature>
<dbReference type="Proteomes" id="UP001458880">
    <property type="component" value="Unassembled WGS sequence"/>
</dbReference>
<feature type="compositionally biased region" description="Basic and acidic residues" evidence="1">
    <location>
        <begin position="114"/>
        <end position="130"/>
    </location>
</feature>
<evidence type="ECO:0000313" key="2">
    <source>
        <dbReference type="EMBL" id="KAK9754585.1"/>
    </source>
</evidence>
<sequence>MSFTYENFIPRESIDSIETTFVSQPSQSESEIVISYYESPEEMSCKESDIDSNKNVNIIRVNILETEKSNGLVTPTQNNIVTIEKADPKARKRHLEASCRVDPCYSTPLRSKRREPEEPEKKQKKGEANSDNKVMQVATNVLQQLSTIGNKET</sequence>
<organism evidence="2 3">
    <name type="scientific">Popillia japonica</name>
    <name type="common">Japanese beetle</name>
    <dbReference type="NCBI Taxonomy" id="7064"/>
    <lineage>
        <taxon>Eukaryota</taxon>
        <taxon>Metazoa</taxon>
        <taxon>Ecdysozoa</taxon>
        <taxon>Arthropoda</taxon>
        <taxon>Hexapoda</taxon>
        <taxon>Insecta</taxon>
        <taxon>Pterygota</taxon>
        <taxon>Neoptera</taxon>
        <taxon>Endopterygota</taxon>
        <taxon>Coleoptera</taxon>
        <taxon>Polyphaga</taxon>
        <taxon>Scarabaeiformia</taxon>
        <taxon>Scarabaeidae</taxon>
        <taxon>Rutelinae</taxon>
        <taxon>Popillia</taxon>
    </lineage>
</organism>
<evidence type="ECO:0000313" key="3">
    <source>
        <dbReference type="Proteomes" id="UP001458880"/>
    </source>
</evidence>